<comment type="similarity">
    <text evidence="1">Belongs to the UPF0065 (bug) family.</text>
</comment>
<dbReference type="Gene3D" id="3.40.190.150">
    <property type="entry name" value="Bordetella uptake gene, domain 1"/>
    <property type="match status" value="1"/>
</dbReference>
<dbReference type="EMBL" id="JALPRX010000077">
    <property type="protein sequence ID" value="MCK8786219.1"/>
    <property type="molecule type" value="Genomic_DNA"/>
</dbReference>
<evidence type="ECO:0000256" key="1">
    <source>
        <dbReference type="ARBA" id="ARBA00006987"/>
    </source>
</evidence>
<evidence type="ECO:0000313" key="3">
    <source>
        <dbReference type="Proteomes" id="UP001139516"/>
    </source>
</evidence>
<dbReference type="PROSITE" id="PS51318">
    <property type="entry name" value="TAT"/>
    <property type="match status" value="1"/>
</dbReference>
<dbReference type="Gene3D" id="3.40.190.10">
    <property type="entry name" value="Periplasmic binding protein-like II"/>
    <property type="match status" value="1"/>
</dbReference>
<comment type="caution">
    <text evidence="2">The sequence shown here is derived from an EMBL/GenBank/DDBJ whole genome shotgun (WGS) entry which is preliminary data.</text>
</comment>
<dbReference type="AlphaFoldDB" id="A0A9X1Y976"/>
<dbReference type="PANTHER" id="PTHR42928">
    <property type="entry name" value="TRICARBOXYLATE-BINDING PROTEIN"/>
    <property type="match status" value="1"/>
</dbReference>
<dbReference type="InterPro" id="IPR042100">
    <property type="entry name" value="Bug_dom1"/>
</dbReference>
<evidence type="ECO:0000313" key="2">
    <source>
        <dbReference type="EMBL" id="MCK8786219.1"/>
    </source>
</evidence>
<gene>
    <name evidence="2" type="ORF">M0638_17725</name>
</gene>
<sequence length="339" mass="35422">MTERHSGPTRRRLVRGAASLAATGAALPRRSRAQGLADPRGFPSQPIRLVVPFAPGNATDILTRQMAPAMAQALGQPVVVENRSGASGVVGSDFVAKSSPDGHTLVMGSIAPHAIAPSLMRSPPYDVLRDFTPVMLAASLPNLLVVHPSVPARNLGEFVAYAKSREGGVNYASVGSGSSSHLAGELLRARTGAPLVHVPFRDAAQAMTGLLSGQVPMLVYGVTGVLPHVREGRMRALALLSAARLPELPEFPTAAEQGMPDFVVEPWIGLFGPARLPAPVTERVFAAAHGALESPAVKAQLPAQGMQARGLPPAAFAAFLRAEIPRWAEVIRVSGATLD</sequence>
<protein>
    <submittedName>
        <fullName evidence="2">Tripartite tricarboxylate transporter substrate binding protein</fullName>
    </submittedName>
</protein>
<dbReference type="SUPFAM" id="SSF53850">
    <property type="entry name" value="Periplasmic binding protein-like II"/>
    <property type="match status" value="1"/>
</dbReference>
<dbReference type="InterPro" id="IPR006311">
    <property type="entry name" value="TAT_signal"/>
</dbReference>
<dbReference type="CDD" id="cd13578">
    <property type="entry name" value="PBP2_Bug27"/>
    <property type="match status" value="1"/>
</dbReference>
<reference evidence="2" key="1">
    <citation type="submission" date="2022-04" db="EMBL/GenBank/DDBJ databases">
        <title>Roseomonas acroporae sp. nov., isolated from coral Acropora digitifera.</title>
        <authorList>
            <person name="Sun H."/>
        </authorList>
    </citation>
    <scope>NUCLEOTIDE SEQUENCE</scope>
    <source>
        <strain evidence="2">NAR14</strain>
    </source>
</reference>
<keyword evidence="3" id="KW-1185">Reference proteome</keyword>
<dbReference type="Proteomes" id="UP001139516">
    <property type="component" value="Unassembled WGS sequence"/>
</dbReference>
<organism evidence="2 3">
    <name type="scientific">Roseomonas acroporae</name>
    <dbReference type="NCBI Taxonomy" id="2937791"/>
    <lineage>
        <taxon>Bacteria</taxon>
        <taxon>Pseudomonadati</taxon>
        <taxon>Pseudomonadota</taxon>
        <taxon>Alphaproteobacteria</taxon>
        <taxon>Acetobacterales</taxon>
        <taxon>Roseomonadaceae</taxon>
        <taxon>Roseomonas</taxon>
    </lineage>
</organism>
<dbReference type="InterPro" id="IPR005064">
    <property type="entry name" value="BUG"/>
</dbReference>
<dbReference type="RefSeq" id="WP_248668336.1">
    <property type="nucleotide sequence ID" value="NZ_JALPRX010000077.1"/>
</dbReference>
<accession>A0A9X1Y976</accession>
<dbReference type="PIRSF" id="PIRSF017082">
    <property type="entry name" value="YflP"/>
    <property type="match status" value="1"/>
</dbReference>
<proteinExistence type="inferred from homology"/>
<dbReference type="PANTHER" id="PTHR42928:SF5">
    <property type="entry name" value="BLR1237 PROTEIN"/>
    <property type="match status" value="1"/>
</dbReference>
<dbReference type="Pfam" id="PF03401">
    <property type="entry name" value="TctC"/>
    <property type="match status" value="1"/>
</dbReference>
<name>A0A9X1Y976_9PROT</name>